<dbReference type="InterPro" id="IPR044929">
    <property type="entry name" value="DNA/RNA_non-sp_Endonuclease_sf"/>
</dbReference>
<keyword evidence="3 10" id="KW-0540">Nuclease</keyword>
<reference evidence="14 15" key="1">
    <citation type="submission" date="2018-03" db="EMBL/GenBank/DDBJ databases">
        <title>Genomic Encyclopedia of Type Strains, Phase III (KMG-III): the genomes of soil and plant-associated and newly described type strains.</title>
        <authorList>
            <person name="Whitman W."/>
        </authorList>
    </citation>
    <scope>NUCLEOTIDE SEQUENCE [LARGE SCALE GENOMIC DNA]</scope>
    <source>
        <strain evidence="14 15">CGMCC 1.9313</strain>
    </source>
</reference>
<dbReference type="Proteomes" id="UP000238034">
    <property type="component" value="Unassembled WGS sequence"/>
</dbReference>
<keyword evidence="7" id="KW-0460">Magnesium</keyword>
<comment type="caution">
    <text evidence="14">The sequence shown here is derived from an EMBL/GenBank/DDBJ whole genome shotgun (WGS) entry which is preliminary data.</text>
</comment>
<keyword evidence="15" id="KW-1185">Reference proteome</keyword>
<feature type="domain" description="DNA/RNA non-specific endonuclease/pyrophosphatase/phosphodiesterase" evidence="13">
    <location>
        <begin position="51"/>
        <end position="256"/>
    </location>
</feature>
<dbReference type="RefSeq" id="WP_106290400.1">
    <property type="nucleotide sequence ID" value="NZ_PVTH01000001.1"/>
</dbReference>
<evidence type="ECO:0000256" key="11">
    <source>
        <dbReference type="SAM" id="SignalP"/>
    </source>
</evidence>
<evidence type="ECO:0000259" key="13">
    <source>
        <dbReference type="SMART" id="SM00892"/>
    </source>
</evidence>
<sequence>MKKIVLFLASFCVAIACFAQIGDLSKIGQLTYGGLPVRESLSSNDEVKVLINAAYISCYDELLKNPLWVAYRLGNIKGDFKYVNWERPFRFLTDYRTESKVDHDAFKSSGYDRGHMAPNATILSQYGQLGQLETYLMTNISPQSPALNQGLWANLEKLERESLSQDDTPNKEVHDLFVITGPVFDKSPRMLTSGVAVPSGFYRILAFRKGYAGTLKAVAFLFPQNPKSKNLTDYLTTVDNIESLTNLNFFPELSRTVQHNLESRKRDLLLNEVK</sequence>
<dbReference type="SMART" id="SM00892">
    <property type="entry name" value="Endonuclease_NS"/>
    <property type="match status" value="1"/>
</dbReference>
<dbReference type="Gene3D" id="3.40.570.10">
    <property type="entry name" value="Extracellular Endonuclease, subunit A"/>
    <property type="match status" value="1"/>
</dbReference>
<feature type="chain" id="PRO_5015783974" description="Endonuclease" evidence="11">
    <location>
        <begin position="20"/>
        <end position="274"/>
    </location>
</feature>
<comment type="cofactor">
    <cofactor evidence="1 10">
        <name>Mg(2+)</name>
        <dbReference type="ChEBI" id="CHEBI:18420"/>
    </cofactor>
</comment>
<dbReference type="GO" id="GO:0004519">
    <property type="term" value="F:endonuclease activity"/>
    <property type="evidence" value="ECO:0007669"/>
    <property type="project" value="UniProtKB-UniRule"/>
</dbReference>
<dbReference type="InterPro" id="IPR018524">
    <property type="entry name" value="DNA/RNA_endonuclease_AS"/>
</dbReference>
<evidence type="ECO:0000256" key="3">
    <source>
        <dbReference type="ARBA" id="ARBA00022722"/>
    </source>
</evidence>
<comment type="similarity">
    <text evidence="2 10">Belongs to the DNA/RNA non-specific endonuclease family.</text>
</comment>
<gene>
    <name evidence="14" type="ORF">B0I27_101148</name>
</gene>
<feature type="domain" description="ENPP1-3/EXOG-like endonuclease/phosphodiesterase" evidence="12">
    <location>
        <begin position="52"/>
        <end position="256"/>
    </location>
</feature>
<dbReference type="PROSITE" id="PS01070">
    <property type="entry name" value="NUCLEASE_NON_SPEC"/>
    <property type="match status" value="1"/>
</dbReference>
<dbReference type="OrthoDB" id="9811262at2"/>
<dbReference type="InterPro" id="IPR044925">
    <property type="entry name" value="His-Me_finger_sf"/>
</dbReference>
<proteinExistence type="inferred from homology"/>
<name>A0A2T0UB60_9SPHI</name>
<evidence type="ECO:0000256" key="8">
    <source>
        <dbReference type="PIRSR" id="PIRSR640255-1"/>
    </source>
</evidence>
<feature type="signal peptide" evidence="11">
    <location>
        <begin position="1"/>
        <end position="19"/>
    </location>
</feature>
<dbReference type="PANTHER" id="PTHR13966">
    <property type="entry name" value="ENDONUCLEASE RELATED"/>
    <property type="match status" value="1"/>
</dbReference>
<keyword evidence="11" id="KW-0732">Signal</keyword>
<evidence type="ECO:0000259" key="12">
    <source>
        <dbReference type="SMART" id="SM00477"/>
    </source>
</evidence>
<evidence type="ECO:0000256" key="9">
    <source>
        <dbReference type="PIRSR" id="PIRSR640255-2"/>
    </source>
</evidence>
<keyword evidence="6 10" id="KW-0378">Hydrolase</keyword>
<evidence type="ECO:0000256" key="7">
    <source>
        <dbReference type="ARBA" id="ARBA00022842"/>
    </source>
</evidence>
<evidence type="ECO:0000256" key="4">
    <source>
        <dbReference type="ARBA" id="ARBA00022723"/>
    </source>
</evidence>
<evidence type="ECO:0000256" key="5">
    <source>
        <dbReference type="ARBA" id="ARBA00022759"/>
    </source>
</evidence>
<feature type="binding site" evidence="9">
    <location>
        <position position="148"/>
    </location>
    <ligand>
        <name>Mg(2+)</name>
        <dbReference type="ChEBI" id="CHEBI:18420"/>
        <note>catalytic</note>
    </ligand>
</feature>
<evidence type="ECO:0000256" key="10">
    <source>
        <dbReference type="RuleBase" id="RU366055"/>
    </source>
</evidence>
<dbReference type="EC" id="3.1.30.-" evidence="10"/>
<organism evidence="14 15">
    <name type="scientific">Arcticibacter pallidicorallinus</name>
    <dbReference type="NCBI Taxonomy" id="1259464"/>
    <lineage>
        <taxon>Bacteria</taxon>
        <taxon>Pseudomonadati</taxon>
        <taxon>Bacteroidota</taxon>
        <taxon>Sphingobacteriia</taxon>
        <taxon>Sphingobacteriales</taxon>
        <taxon>Sphingobacteriaceae</taxon>
        <taxon>Arcticibacter</taxon>
    </lineage>
</organism>
<dbReference type="InterPro" id="IPR020821">
    <property type="entry name" value="ENPP1-3/EXOG-like_nuc-like"/>
</dbReference>
<evidence type="ECO:0000256" key="1">
    <source>
        <dbReference type="ARBA" id="ARBA00001946"/>
    </source>
</evidence>
<dbReference type="GO" id="GO:0003676">
    <property type="term" value="F:nucleic acid binding"/>
    <property type="evidence" value="ECO:0007669"/>
    <property type="project" value="InterPro"/>
</dbReference>
<dbReference type="AlphaFoldDB" id="A0A2T0UB60"/>
<dbReference type="PANTHER" id="PTHR13966:SF5">
    <property type="entry name" value="ENDONUCLEASE G, MITOCHONDRIAL"/>
    <property type="match status" value="1"/>
</dbReference>
<dbReference type="SMART" id="SM00477">
    <property type="entry name" value="NUC"/>
    <property type="match status" value="1"/>
</dbReference>
<evidence type="ECO:0000256" key="6">
    <source>
        <dbReference type="ARBA" id="ARBA00022801"/>
    </source>
</evidence>
<evidence type="ECO:0000313" key="14">
    <source>
        <dbReference type="EMBL" id="PRY55180.1"/>
    </source>
</evidence>
<dbReference type="Pfam" id="PF01223">
    <property type="entry name" value="Endonuclease_NS"/>
    <property type="match status" value="1"/>
</dbReference>
<dbReference type="GO" id="GO:0016787">
    <property type="term" value="F:hydrolase activity"/>
    <property type="evidence" value="ECO:0007669"/>
    <property type="project" value="UniProtKB-KW"/>
</dbReference>
<dbReference type="InterPro" id="IPR001604">
    <property type="entry name" value="Endo_G_ENPP1-like_dom"/>
</dbReference>
<feature type="active site" description="Proton acceptor" evidence="8">
    <location>
        <position position="115"/>
    </location>
</feature>
<dbReference type="EMBL" id="PVTH01000001">
    <property type="protein sequence ID" value="PRY55180.1"/>
    <property type="molecule type" value="Genomic_DNA"/>
</dbReference>
<evidence type="ECO:0000256" key="2">
    <source>
        <dbReference type="ARBA" id="ARBA00010052"/>
    </source>
</evidence>
<dbReference type="PROSITE" id="PS51257">
    <property type="entry name" value="PROKAR_LIPOPROTEIN"/>
    <property type="match status" value="1"/>
</dbReference>
<accession>A0A2T0UB60</accession>
<dbReference type="InterPro" id="IPR040255">
    <property type="entry name" value="Non-specific_endonuclease"/>
</dbReference>
<keyword evidence="4 9" id="KW-0479">Metal-binding</keyword>
<dbReference type="SUPFAM" id="SSF54060">
    <property type="entry name" value="His-Me finger endonucleases"/>
    <property type="match status" value="1"/>
</dbReference>
<protein>
    <recommendedName>
        <fullName evidence="10">Endonuclease</fullName>
        <ecNumber evidence="10">3.1.30.-</ecNumber>
    </recommendedName>
</protein>
<keyword evidence="5 10" id="KW-0255">Endonuclease</keyword>
<evidence type="ECO:0000313" key="15">
    <source>
        <dbReference type="Proteomes" id="UP000238034"/>
    </source>
</evidence>
<dbReference type="GO" id="GO:0046872">
    <property type="term" value="F:metal ion binding"/>
    <property type="evidence" value="ECO:0007669"/>
    <property type="project" value="UniProtKB-KW"/>
</dbReference>